<keyword evidence="5" id="KW-0029">Amino-acid transport</keyword>
<feature type="transmembrane region" description="Helical" evidence="9">
    <location>
        <begin position="191"/>
        <end position="213"/>
    </location>
</feature>
<reference evidence="10 11" key="1">
    <citation type="submission" date="2023-02" db="EMBL/GenBank/DDBJ databases">
        <authorList>
            <person name="Mo P."/>
        </authorList>
    </citation>
    <scope>NUCLEOTIDE SEQUENCE [LARGE SCALE GENOMIC DNA]</scope>
    <source>
        <strain evidence="10 11">HUAS 3</strain>
    </source>
</reference>
<evidence type="ECO:0000256" key="1">
    <source>
        <dbReference type="ARBA" id="ARBA00004651"/>
    </source>
</evidence>
<evidence type="ECO:0000256" key="6">
    <source>
        <dbReference type="ARBA" id="ARBA00022989"/>
    </source>
</evidence>
<proteinExistence type="inferred from homology"/>
<feature type="transmembrane region" description="Helical" evidence="9">
    <location>
        <begin position="269"/>
        <end position="289"/>
    </location>
</feature>
<dbReference type="PANTHER" id="PTHR11795">
    <property type="entry name" value="BRANCHED-CHAIN AMINO ACID TRANSPORT SYSTEM PERMEASE PROTEIN LIVH"/>
    <property type="match status" value="1"/>
</dbReference>
<accession>A0ABY7ZM06</accession>
<evidence type="ECO:0000256" key="9">
    <source>
        <dbReference type="SAM" id="Phobius"/>
    </source>
</evidence>
<dbReference type="InterPro" id="IPR052157">
    <property type="entry name" value="BCAA_transport_permease"/>
</dbReference>
<dbReference type="PANTHER" id="PTHR11795:SF445">
    <property type="entry name" value="AMINO ACID ABC TRANSPORTER PERMEASE PROTEIN"/>
    <property type="match status" value="1"/>
</dbReference>
<evidence type="ECO:0000313" key="11">
    <source>
        <dbReference type="Proteomes" id="UP001219605"/>
    </source>
</evidence>
<dbReference type="Pfam" id="PF02653">
    <property type="entry name" value="BPD_transp_2"/>
    <property type="match status" value="1"/>
</dbReference>
<evidence type="ECO:0000256" key="5">
    <source>
        <dbReference type="ARBA" id="ARBA00022970"/>
    </source>
</evidence>
<evidence type="ECO:0000256" key="3">
    <source>
        <dbReference type="ARBA" id="ARBA00022475"/>
    </source>
</evidence>
<feature type="transmembrane region" description="Helical" evidence="9">
    <location>
        <begin position="59"/>
        <end position="79"/>
    </location>
</feature>
<feature type="transmembrane region" description="Helical" evidence="9">
    <location>
        <begin position="12"/>
        <end position="29"/>
    </location>
</feature>
<comment type="similarity">
    <text evidence="8">Belongs to the binding-protein-dependent transport system permease family. LivHM subfamily.</text>
</comment>
<dbReference type="Proteomes" id="UP001219605">
    <property type="component" value="Chromosome"/>
</dbReference>
<keyword evidence="3" id="KW-1003">Cell membrane</keyword>
<keyword evidence="4 9" id="KW-0812">Transmembrane</keyword>
<name>A0ABY7ZM06_9ACTN</name>
<sequence>MIVFGEQLVNGIALGAIYAMFGVGFGLVFSTMGVFNIAFGMVASCGALIALTTVKAQPLPFVLVVMVGVLAAGAIGALVDQVTTQPLRKRGGGFLGPIITTIGALEILTVIASRATQGQVDRFPPGSYPAGLVRIGEFAIPTIQIVNIAVAALLVVGVYLFLNRARWGSAIRAVGHSAEGATLSGVASRSVFIATAFLASAISGLAAVLAGAATSNVSFLLGENLLLKGFAAVIIGGFTDIRGTALAGLVLGLAEVLGAQYVSGSFRDAFAFGLLILFLFVRPQGIFGGQELRV</sequence>
<dbReference type="CDD" id="cd06582">
    <property type="entry name" value="TM_PBP1_LivH_like"/>
    <property type="match status" value="1"/>
</dbReference>
<keyword evidence="11" id="KW-1185">Reference proteome</keyword>
<dbReference type="RefSeq" id="WP_275030349.1">
    <property type="nucleotide sequence ID" value="NZ_CP118615.1"/>
</dbReference>
<keyword evidence="7 9" id="KW-0472">Membrane</keyword>
<evidence type="ECO:0000256" key="8">
    <source>
        <dbReference type="ARBA" id="ARBA00037998"/>
    </source>
</evidence>
<feature type="transmembrane region" description="Helical" evidence="9">
    <location>
        <begin position="34"/>
        <end position="53"/>
    </location>
</feature>
<feature type="transmembrane region" description="Helical" evidence="9">
    <location>
        <begin position="138"/>
        <end position="162"/>
    </location>
</feature>
<feature type="transmembrane region" description="Helical" evidence="9">
    <location>
        <begin position="91"/>
        <end position="112"/>
    </location>
</feature>
<evidence type="ECO:0000313" key="10">
    <source>
        <dbReference type="EMBL" id="WDZ83791.1"/>
    </source>
</evidence>
<evidence type="ECO:0000256" key="7">
    <source>
        <dbReference type="ARBA" id="ARBA00023136"/>
    </source>
</evidence>
<dbReference type="InterPro" id="IPR001851">
    <property type="entry name" value="ABC_transp_permease"/>
</dbReference>
<keyword evidence="6 9" id="KW-1133">Transmembrane helix</keyword>
<keyword evidence="2" id="KW-0813">Transport</keyword>
<dbReference type="EMBL" id="CP118615">
    <property type="protein sequence ID" value="WDZ83791.1"/>
    <property type="molecule type" value="Genomic_DNA"/>
</dbReference>
<comment type="subcellular location">
    <subcellularLocation>
        <location evidence="1">Cell membrane</location>
        <topology evidence="1">Multi-pass membrane protein</topology>
    </subcellularLocation>
</comment>
<evidence type="ECO:0000256" key="2">
    <source>
        <dbReference type="ARBA" id="ARBA00022448"/>
    </source>
</evidence>
<organism evidence="10 11">
    <name type="scientific">Micromonospora cathayae</name>
    <dbReference type="NCBI Taxonomy" id="3028804"/>
    <lineage>
        <taxon>Bacteria</taxon>
        <taxon>Bacillati</taxon>
        <taxon>Actinomycetota</taxon>
        <taxon>Actinomycetes</taxon>
        <taxon>Micromonosporales</taxon>
        <taxon>Micromonosporaceae</taxon>
        <taxon>Micromonospora</taxon>
    </lineage>
</organism>
<protein>
    <submittedName>
        <fullName evidence="10">Branched-chain amino acid ABC transporter permease</fullName>
    </submittedName>
</protein>
<gene>
    <name evidence="10" type="ORF">PVK37_25510</name>
</gene>
<evidence type="ECO:0000256" key="4">
    <source>
        <dbReference type="ARBA" id="ARBA00022692"/>
    </source>
</evidence>